<proteinExistence type="predicted"/>
<evidence type="ECO:0008006" key="3">
    <source>
        <dbReference type="Google" id="ProtNLM"/>
    </source>
</evidence>
<protein>
    <recommendedName>
        <fullName evidence="3">Protein kinase-like domain, concanavalin A-like lectin/glucanase domain protein</fullName>
    </recommendedName>
</protein>
<keyword evidence="2" id="KW-1185">Reference proteome</keyword>
<dbReference type="EMBL" id="BQNB010019597">
    <property type="protein sequence ID" value="GJT86974.1"/>
    <property type="molecule type" value="Genomic_DNA"/>
</dbReference>
<reference evidence="1" key="1">
    <citation type="journal article" date="2022" name="Int. J. Mol. Sci.">
        <title>Draft Genome of Tanacetum Coccineum: Genomic Comparison of Closely Related Tanacetum-Family Plants.</title>
        <authorList>
            <person name="Yamashiro T."/>
            <person name="Shiraishi A."/>
            <person name="Nakayama K."/>
            <person name="Satake H."/>
        </authorList>
    </citation>
    <scope>NUCLEOTIDE SEQUENCE</scope>
</reference>
<sequence>MTHMQYNCTRKQLKPRKDPENLRGISNFTKRVRGMHVFIGNFTYVPDFIIVEDISSVIDPRLSQVVIGKPFVELSNMTRDLSLGIVKFTNGAEEIAYKMLHKIEQFNSLSDMEKEHTQSVYFRNEEDKRRGVDYFIFDEEKPESS</sequence>
<name>A0ABQ5HHF6_9ASTR</name>
<accession>A0ABQ5HHF6</accession>
<evidence type="ECO:0000313" key="2">
    <source>
        <dbReference type="Proteomes" id="UP001151760"/>
    </source>
</evidence>
<reference evidence="1" key="2">
    <citation type="submission" date="2022-01" db="EMBL/GenBank/DDBJ databases">
        <authorList>
            <person name="Yamashiro T."/>
            <person name="Shiraishi A."/>
            <person name="Satake H."/>
            <person name="Nakayama K."/>
        </authorList>
    </citation>
    <scope>NUCLEOTIDE SEQUENCE</scope>
</reference>
<organism evidence="1 2">
    <name type="scientific">Tanacetum coccineum</name>
    <dbReference type="NCBI Taxonomy" id="301880"/>
    <lineage>
        <taxon>Eukaryota</taxon>
        <taxon>Viridiplantae</taxon>
        <taxon>Streptophyta</taxon>
        <taxon>Embryophyta</taxon>
        <taxon>Tracheophyta</taxon>
        <taxon>Spermatophyta</taxon>
        <taxon>Magnoliopsida</taxon>
        <taxon>eudicotyledons</taxon>
        <taxon>Gunneridae</taxon>
        <taxon>Pentapetalae</taxon>
        <taxon>asterids</taxon>
        <taxon>campanulids</taxon>
        <taxon>Asterales</taxon>
        <taxon>Asteraceae</taxon>
        <taxon>Asteroideae</taxon>
        <taxon>Anthemideae</taxon>
        <taxon>Anthemidinae</taxon>
        <taxon>Tanacetum</taxon>
    </lineage>
</organism>
<comment type="caution">
    <text evidence="1">The sequence shown here is derived from an EMBL/GenBank/DDBJ whole genome shotgun (WGS) entry which is preliminary data.</text>
</comment>
<dbReference type="Proteomes" id="UP001151760">
    <property type="component" value="Unassembled WGS sequence"/>
</dbReference>
<gene>
    <name evidence="1" type="ORF">Tco_1068691</name>
</gene>
<evidence type="ECO:0000313" key="1">
    <source>
        <dbReference type="EMBL" id="GJT86974.1"/>
    </source>
</evidence>